<protein>
    <submittedName>
        <fullName evidence="2">21.6 kDa rubber elongation factor</fullName>
    </submittedName>
</protein>
<dbReference type="GO" id="GO:0003746">
    <property type="term" value="F:translation elongation factor activity"/>
    <property type="evidence" value="ECO:0007669"/>
    <property type="project" value="UniProtKB-KW"/>
</dbReference>
<keyword evidence="2" id="KW-0251">Elongation factor</keyword>
<comment type="similarity">
    <text evidence="1">Belongs to the REF/SRPP family.</text>
</comment>
<dbReference type="PANTHER" id="PTHR33732">
    <property type="entry name" value="REF/SRPP-LIKE PROTEIN OS05G0151300/LOC_OS05G05940"/>
    <property type="match status" value="1"/>
</dbReference>
<keyword evidence="2" id="KW-0648">Protein biosynthesis</keyword>
<proteinExistence type="evidence at transcript level"/>
<evidence type="ECO:0000313" key="2">
    <source>
        <dbReference type="EMBL" id="ARQ84014.1"/>
    </source>
</evidence>
<dbReference type="InterPro" id="IPR008802">
    <property type="entry name" value="REF"/>
</dbReference>
<dbReference type="PANTHER" id="PTHR33732:SF3">
    <property type="entry name" value="OS07G0671800 PROTEIN"/>
    <property type="match status" value="1"/>
</dbReference>
<evidence type="ECO:0000256" key="1">
    <source>
        <dbReference type="ARBA" id="ARBA00009737"/>
    </source>
</evidence>
<accession>A0A1X9RU19</accession>
<name>A0A1X9RU19_HEVBR</name>
<reference evidence="2" key="1">
    <citation type="journal article" date="2016" name="J. Proteomics">
        <title>Comparative proteomic analysis of latex from Hevea brasiliensis treated with Ethrel and methyl jasmonate using iTRAQ-coupled two-dimensional LC-MS/MS.</title>
        <authorList>
            <person name="Dai L."/>
            <person name="Kang G."/>
            <person name="Nie Z."/>
            <person name="Li Y."/>
            <person name="Zeng R."/>
        </authorList>
    </citation>
    <scope>NUCLEOTIDE SEQUENCE</scope>
</reference>
<sequence length="203" mass="21638">MASDILKSVTDIAEEATSAATSALSKSPIAGLAEEAVADLSKTATSAAEGVLGIGGDIAQKTIDRLLGNKEEDSLKYLQFVQLAAIFAVFSLSKLNDYVKNNSGPLKPAIQTIESTVKTVVTPIYPTFEDVFNKVLKFADNQIDAAVTVLNPYIPTAVKNLYTQLHLLVGVLALAFRIYRKISASGLGDPLELLEKIINLLGN</sequence>
<dbReference type="Pfam" id="PF05755">
    <property type="entry name" value="REF"/>
    <property type="match status" value="1"/>
</dbReference>
<dbReference type="EMBL" id="KX524424">
    <property type="protein sequence ID" value="ARQ84014.1"/>
    <property type="molecule type" value="mRNA"/>
</dbReference>
<dbReference type="AlphaFoldDB" id="A0A1X9RU19"/>
<organism evidence="2">
    <name type="scientific">Hevea brasiliensis</name>
    <name type="common">Para rubber tree</name>
    <name type="synonym">Siphonia brasiliensis</name>
    <dbReference type="NCBI Taxonomy" id="3981"/>
    <lineage>
        <taxon>Eukaryota</taxon>
        <taxon>Viridiplantae</taxon>
        <taxon>Streptophyta</taxon>
        <taxon>Embryophyta</taxon>
        <taxon>Tracheophyta</taxon>
        <taxon>Spermatophyta</taxon>
        <taxon>Magnoliopsida</taxon>
        <taxon>eudicotyledons</taxon>
        <taxon>Gunneridae</taxon>
        <taxon>Pentapetalae</taxon>
        <taxon>rosids</taxon>
        <taxon>fabids</taxon>
        <taxon>Malpighiales</taxon>
        <taxon>Euphorbiaceae</taxon>
        <taxon>Crotonoideae</taxon>
        <taxon>Micrandreae</taxon>
        <taxon>Hevea</taxon>
    </lineage>
</organism>